<dbReference type="GO" id="GO:0000981">
    <property type="term" value="F:DNA-binding transcription factor activity, RNA polymerase II-specific"/>
    <property type="evidence" value="ECO:0007669"/>
    <property type="project" value="TreeGrafter"/>
</dbReference>
<keyword evidence="9" id="KW-0539">Nucleus</keyword>
<evidence type="ECO:0000256" key="5">
    <source>
        <dbReference type="ARBA" id="ARBA00022771"/>
    </source>
</evidence>
<accession>A0A067N3F7</accession>
<dbReference type="Pfam" id="PF01422">
    <property type="entry name" value="zf-NF-X1"/>
    <property type="match status" value="5"/>
</dbReference>
<evidence type="ECO:0000313" key="11">
    <source>
        <dbReference type="EMBL" id="KDQ22359.1"/>
    </source>
</evidence>
<dbReference type="Proteomes" id="UP000027073">
    <property type="component" value="Unassembled WGS sequence"/>
</dbReference>
<evidence type="ECO:0000256" key="8">
    <source>
        <dbReference type="ARBA" id="ARBA00023163"/>
    </source>
</evidence>
<feature type="domain" description="NF-X1-type" evidence="10">
    <location>
        <begin position="173"/>
        <end position="191"/>
    </location>
</feature>
<dbReference type="EMBL" id="KL198014">
    <property type="protein sequence ID" value="KDQ22359.1"/>
    <property type="molecule type" value="Genomic_DNA"/>
</dbReference>
<protein>
    <recommendedName>
        <fullName evidence="10">NF-X1-type domain-containing protein</fullName>
    </recommendedName>
</protein>
<dbReference type="AlphaFoldDB" id="A0A067N3F7"/>
<evidence type="ECO:0000256" key="1">
    <source>
        <dbReference type="ARBA" id="ARBA00004123"/>
    </source>
</evidence>
<dbReference type="VEuPathDB" id="FungiDB:PLEOSDRAFT_1051043"/>
<dbReference type="InParanoid" id="A0A067N3F7"/>
<evidence type="ECO:0000256" key="4">
    <source>
        <dbReference type="ARBA" id="ARBA00022737"/>
    </source>
</evidence>
<keyword evidence="8" id="KW-0804">Transcription</keyword>
<evidence type="ECO:0000256" key="3">
    <source>
        <dbReference type="ARBA" id="ARBA00022723"/>
    </source>
</evidence>
<feature type="domain" description="NF-X1-type" evidence="10">
    <location>
        <begin position="292"/>
        <end position="311"/>
    </location>
</feature>
<evidence type="ECO:0000256" key="9">
    <source>
        <dbReference type="ARBA" id="ARBA00023242"/>
    </source>
</evidence>
<dbReference type="GO" id="GO:0005634">
    <property type="term" value="C:nucleus"/>
    <property type="evidence" value="ECO:0007669"/>
    <property type="project" value="UniProtKB-SubCell"/>
</dbReference>
<name>A0A067N3F7_PLEO1</name>
<evidence type="ECO:0000313" key="12">
    <source>
        <dbReference type="Proteomes" id="UP000027073"/>
    </source>
</evidence>
<feature type="domain" description="NF-X1-type" evidence="10">
    <location>
        <begin position="39"/>
        <end position="58"/>
    </location>
</feature>
<dbReference type="OrthoDB" id="6512771at2759"/>
<dbReference type="PANTHER" id="PTHR12360:SF12">
    <property type="entry name" value="TRANSCRIPTIONAL REPRESSOR NF-X1"/>
    <property type="match status" value="1"/>
</dbReference>
<dbReference type="InterPro" id="IPR034078">
    <property type="entry name" value="NFX1_fam"/>
</dbReference>
<keyword evidence="5" id="KW-0863">Zinc-finger</keyword>
<dbReference type="HOGENOM" id="CLU_053565_0_0_1"/>
<dbReference type="GO" id="GO:0000122">
    <property type="term" value="P:negative regulation of transcription by RNA polymerase II"/>
    <property type="evidence" value="ECO:0007669"/>
    <property type="project" value="TreeGrafter"/>
</dbReference>
<dbReference type="SMART" id="SM00438">
    <property type="entry name" value="ZnF_NFX"/>
    <property type="match status" value="4"/>
</dbReference>
<dbReference type="STRING" id="1137138.A0A067N3F7"/>
<dbReference type="GO" id="GO:0008270">
    <property type="term" value="F:zinc ion binding"/>
    <property type="evidence" value="ECO:0007669"/>
    <property type="project" value="UniProtKB-KW"/>
</dbReference>
<gene>
    <name evidence="11" type="ORF">PLEOSDRAFT_1051043</name>
</gene>
<dbReference type="PANTHER" id="PTHR12360">
    <property type="entry name" value="NUCLEAR TRANSCRIPTION FACTOR, X-BOX BINDING 1 NFX1"/>
    <property type="match status" value="1"/>
</dbReference>
<keyword evidence="3" id="KW-0479">Metal-binding</keyword>
<sequence length="423" mass="46032">MRCHCGKDEKTFKCRQLVKAAEATDVRCCEQKCAKLLNCGKHQCARICHPGPCQPCDIQVTKRCWCGRETKDEICGENLSERYACTNTCAKVYLCGVHSCERTCHLEHLDNSGGEICPFDPSVLRHCPCGKVELTSSSLWPLPLLSQSSRLPRSSCSDPVPTCTSQCLKNLSCSHQCQVPCHLRDCPPCQELVERSCRCGGTRKQIPCSQLYDPQTGVELEVLCDKPCGAFRACGKHECKRICCPLAGFAMGQGKTKGRRRGVTNQGDTELDLAAIGGLHECDLICGKPLPCGNHKCEARDHRGACPPCLRSSFNEIVCHCGRTVLDPPIPCGTVLSCQFPCVRPPPPCGHPRVPHACHGRVEDRGEEESVEGTHADGARPISRCPPCPHLVTKPCACGKKMVPNVRCSTAPDKVRCGGVCGK</sequence>
<evidence type="ECO:0000256" key="6">
    <source>
        <dbReference type="ARBA" id="ARBA00022833"/>
    </source>
</evidence>
<dbReference type="GO" id="GO:0000977">
    <property type="term" value="F:RNA polymerase II transcription regulatory region sequence-specific DNA binding"/>
    <property type="evidence" value="ECO:0007669"/>
    <property type="project" value="TreeGrafter"/>
</dbReference>
<reference evidence="12" key="1">
    <citation type="journal article" date="2014" name="Proc. Natl. Acad. Sci. U.S.A.">
        <title>Extensive sampling of basidiomycete genomes demonstrates inadequacy of the white-rot/brown-rot paradigm for wood decay fungi.</title>
        <authorList>
            <person name="Riley R."/>
            <person name="Salamov A.A."/>
            <person name="Brown D.W."/>
            <person name="Nagy L.G."/>
            <person name="Floudas D."/>
            <person name="Held B.W."/>
            <person name="Levasseur A."/>
            <person name="Lombard V."/>
            <person name="Morin E."/>
            <person name="Otillar R."/>
            <person name="Lindquist E.A."/>
            <person name="Sun H."/>
            <person name="LaButti K.M."/>
            <person name="Schmutz J."/>
            <person name="Jabbour D."/>
            <person name="Luo H."/>
            <person name="Baker S.E."/>
            <person name="Pisabarro A.G."/>
            <person name="Walton J.D."/>
            <person name="Blanchette R.A."/>
            <person name="Henrissat B."/>
            <person name="Martin F."/>
            <person name="Cullen D."/>
            <person name="Hibbett D.S."/>
            <person name="Grigoriev I.V."/>
        </authorList>
    </citation>
    <scope>NUCLEOTIDE SEQUENCE [LARGE SCALE GENOMIC DNA]</scope>
    <source>
        <strain evidence="12">PC15</strain>
    </source>
</reference>
<evidence type="ECO:0000256" key="2">
    <source>
        <dbReference type="ARBA" id="ARBA00007269"/>
    </source>
</evidence>
<proteinExistence type="inferred from homology"/>
<comment type="similarity">
    <text evidence="2">Belongs to the NFX1 family.</text>
</comment>
<keyword evidence="4" id="KW-0677">Repeat</keyword>
<keyword evidence="7" id="KW-0805">Transcription regulation</keyword>
<organism evidence="11 12">
    <name type="scientific">Pleurotus ostreatus (strain PC15)</name>
    <name type="common">Oyster mushroom</name>
    <dbReference type="NCBI Taxonomy" id="1137138"/>
    <lineage>
        <taxon>Eukaryota</taxon>
        <taxon>Fungi</taxon>
        <taxon>Dikarya</taxon>
        <taxon>Basidiomycota</taxon>
        <taxon>Agaricomycotina</taxon>
        <taxon>Agaricomycetes</taxon>
        <taxon>Agaricomycetidae</taxon>
        <taxon>Agaricales</taxon>
        <taxon>Pleurotineae</taxon>
        <taxon>Pleurotaceae</taxon>
        <taxon>Pleurotus</taxon>
    </lineage>
</organism>
<keyword evidence="6" id="KW-0862">Zinc</keyword>
<feature type="domain" description="NF-X1-type" evidence="10">
    <location>
        <begin position="95"/>
        <end position="129"/>
    </location>
</feature>
<evidence type="ECO:0000259" key="10">
    <source>
        <dbReference type="SMART" id="SM00438"/>
    </source>
</evidence>
<dbReference type="CDD" id="cd06008">
    <property type="entry name" value="NF-X1-zinc-finger"/>
    <property type="match status" value="3"/>
</dbReference>
<comment type="subcellular location">
    <subcellularLocation>
        <location evidence="1">Nucleus</location>
    </subcellularLocation>
</comment>
<evidence type="ECO:0000256" key="7">
    <source>
        <dbReference type="ARBA" id="ARBA00023015"/>
    </source>
</evidence>
<dbReference type="InterPro" id="IPR000967">
    <property type="entry name" value="Znf_NFX1"/>
</dbReference>